<reference evidence="1 2" key="1">
    <citation type="journal article" date="2013" name="Genome Announc.">
        <title>Whole-Genome Shotgun Assembly and Analysis of the Genome of Streptomyces mobaraensis DSM 40847, a Strain for Industrial Production of Microbial Transglutaminase.</title>
        <authorList>
            <person name="Yang H."/>
            <person name="He T."/>
            <person name="Wu W."/>
            <person name="Zhu W."/>
            <person name="Lu B."/>
            <person name="Sun W."/>
        </authorList>
    </citation>
    <scope>NUCLEOTIDE SEQUENCE [LARGE SCALE GENOMIC DNA]</scope>
    <source>
        <strain evidence="1 2">DSM 40847</strain>
    </source>
</reference>
<sequence length="64" mass="7679">MTHTRTLDDGRVGCYLPWCGKPATRWIDMERWGIKRWLTTSYCDDHGEWELDSSDSTMRERKIQ</sequence>
<evidence type="ECO:0000313" key="1">
    <source>
        <dbReference type="EMBL" id="EMF02428.1"/>
    </source>
</evidence>
<comment type="caution">
    <text evidence="1">The sequence shown here is derived from an EMBL/GenBank/DDBJ whole genome shotgun (WGS) entry which is preliminary data.</text>
</comment>
<dbReference type="Proteomes" id="UP000011740">
    <property type="component" value="Unassembled WGS sequence"/>
</dbReference>
<dbReference type="STRING" id="1223523.H340_01239"/>
<evidence type="ECO:0000313" key="2">
    <source>
        <dbReference type="Proteomes" id="UP000011740"/>
    </source>
</evidence>
<dbReference type="EMBL" id="AORZ01000002">
    <property type="protein sequence ID" value="EMF02428.1"/>
    <property type="molecule type" value="Genomic_DNA"/>
</dbReference>
<name>M3B8U9_STRM1</name>
<dbReference type="AlphaFoldDB" id="M3B8U9"/>
<organism evidence="1 2">
    <name type="scientific">Streptomyces mobaraensis (strain ATCC 29032 / DSM 40847 / JCM 4168 / NBRC 13819 / NCIMB 11159 / IPCR 16-22)</name>
    <dbReference type="NCBI Taxonomy" id="1223523"/>
    <lineage>
        <taxon>Bacteria</taxon>
        <taxon>Bacillati</taxon>
        <taxon>Actinomycetota</taxon>
        <taxon>Actinomycetes</taxon>
        <taxon>Kitasatosporales</taxon>
        <taxon>Streptomycetaceae</taxon>
        <taxon>Streptomyces</taxon>
    </lineage>
</organism>
<protein>
    <submittedName>
        <fullName evidence="1">Uncharacterized protein</fullName>
    </submittedName>
</protein>
<proteinExistence type="predicted"/>
<accession>M3B8U9</accession>
<gene>
    <name evidence="1" type="ORF">H340_01239</name>
</gene>